<feature type="compositionally biased region" description="Low complexity" evidence="1">
    <location>
        <begin position="501"/>
        <end position="511"/>
    </location>
</feature>
<feature type="region of interest" description="Disordered" evidence="1">
    <location>
        <begin position="1"/>
        <end position="242"/>
    </location>
</feature>
<proteinExistence type="predicted"/>
<dbReference type="GO" id="GO:0016071">
    <property type="term" value="P:mRNA metabolic process"/>
    <property type="evidence" value="ECO:0007669"/>
    <property type="project" value="UniProtKB-ARBA"/>
</dbReference>
<dbReference type="OrthoDB" id="2142961at2759"/>
<feature type="compositionally biased region" description="Polar residues" evidence="1">
    <location>
        <begin position="214"/>
        <end position="224"/>
    </location>
</feature>
<feature type="compositionally biased region" description="Low complexity" evidence="1">
    <location>
        <begin position="465"/>
        <end position="476"/>
    </location>
</feature>
<protein>
    <recommendedName>
        <fullName evidence="4">Proteophosphoglycan 5</fullName>
    </recommendedName>
</protein>
<dbReference type="InterPro" id="IPR028322">
    <property type="entry name" value="PNRC-like_rgn"/>
</dbReference>
<feature type="compositionally biased region" description="Polar residues" evidence="1">
    <location>
        <begin position="93"/>
        <end position="124"/>
    </location>
</feature>
<keyword evidence="3" id="KW-1185">Reference proteome</keyword>
<dbReference type="Pfam" id="PF15365">
    <property type="entry name" value="PNRC"/>
    <property type="match status" value="1"/>
</dbReference>
<reference evidence="2" key="1">
    <citation type="journal article" date="2020" name="Stud. Mycol.">
        <title>101 Dothideomycetes genomes: a test case for predicting lifestyles and emergence of pathogens.</title>
        <authorList>
            <person name="Haridas S."/>
            <person name="Albert R."/>
            <person name="Binder M."/>
            <person name="Bloem J."/>
            <person name="Labutti K."/>
            <person name="Salamov A."/>
            <person name="Andreopoulos B."/>
            <person name="Baker S."/>
            <person name="Barry K."/>
            <person name="Bills G."/>
            <person name="Bluhm B."/>
            <person name="Cannon C."/>
            <person name="Castanera R."/>
            <person name="Culley D."/>
            <person name="Daum C."/>
            <person name="Ezra D."/>
            <person name="Gonzalez J."/>
            <person name="Henrissat B."/>
            <person name="Kuo A."/>
            <person name="Liang C."/>
            <person name="Lipzen A."/>
            <person name="Lutzoni F."/>
            <person name="Magnuson J."/>
            <person name="Mondo S."/>
            <person name="Nolan M."/>
            <person name="Ohm R."/>
            <person name="Pangilinan J."/>
            <person name="Park H.-J."/>
            <person name="Ramirez L."/>
            <person name="Alfaro M."/>
            <person name="Sun H."/>
            <person name="Tritt A."/>
            <person name="Yoshinaga Y."/>
            <person name="Zwiers L.-H."/>
            <person name="Turgeon B."/>
            <person name="Goodwin S."/>
            <person name="Spatafora J."/>
            <person name="Crous P."/>
            <person name="Grigoriev I."/>
        </authorList>
    </citation>
    <scope>NUCLEOTIDE SEQUENCE</scope>
    <source>
        <strain evidence="2">CBS 109.77</strain>
    </source>
</reference>
<evidence type="ECO:0000313" key="3">
    <source>
        <dbReference type="Proteomes" id="UP000799757"/>
    </source>
</evidence>
<accession>A0A6A6XVN4</accession>
<feature type="compositionally biased region" description="Polar residues" evidence="1">
    <location>
        <begin position="326"/>
        <end position="354"/>
    </location>
</feature>
<feature type="compositionally biased region" description="Low complexity" evidence="1">
    <location>
        <begin position="42"/>
        <end position="72"/>
    </location>
</feature>
<dbReference type="Proteomes" id="UP000799757">
    <property type="component" value="Unassembled WGS sequence"/>
</dbReference>
<evidence type="ECO:0008006" key="4">
    <source>
        <dbReference type="Google" id="ProtNLM"/>
    </source>
</evidence>
<feature type="region of interest" description="Disordered" evidence="1">
    <location>
        <begin position="425"/>
        <end position="512"/>
    </location>
</feature>
<dbReference type="AlphaFoldDB" id="A0A6A6XVN4"/>
<feature type="compositionally biased region" description="Low complexity" evidence="1">
    <location>
        <begin position="174"/>
        <end position="192"/>
    </location>
</feature>
<dbReference type="EMBL" id="MU001749">
    <property type="protein sequence ID" value="KAF2800308.1"/>
    <property type="molecule type" value="Genomic_DNA"/>
</dbReference>
<name>A0A6A6XVN4_9PLEO</name>
<feature type="compositionally biased region" description="Basic and acidic residues" evidence="1">
    <location>
        <begin position="193"/>
        <end position="212"/>
    </location>
</feature>
<feature type="compositionally biased region" description="Polar residues" evidence="1">
    <location>
        <begin position="305"/>
        <end position="317"/>
    </location>
</feature>
<feature type="compositionally biased region" description="Polar residues" evidence="1">
    <location>
        <begin position="477"/>
        <end position="499"/>
    </location>
</feature>
<evidence type="ECO:0000313" key="2">
    <source>
        <dbReference type="EMBL" id="KAF2800308.1"/>
    </source>
</evidence>
<gene>
    <name evidence="2" type="ORF">K505DRAFT_345256</name>
</gene>
<organism evidence="2 3">
    <name type="scientific">Melanomma pulvis-pyrius CBS 109.77</name>
    <dbReference type="NCBI Taxonomy" id="1314802"/>
    <lineage>
        <taxon>Eukaryota</taxon>
        <taxon>Fungi</taxon>
        <taxon>Dikarya</taxon>
        <taxon>Ascomycota</taxon>
        <taxon>Pezizomycotina</taxon>
        <taxon>Dothideomycetes</taxon>
        <taxon>Pleosporomycetidae</taxon>
        <taxon>Pleosporales</taxon>
        <taxon>Melanommataceae</taxon>
        <taxon>Melanomma</taxon>
    </lineage>
</organism>
<feature type="compositionally biased region" description="Basic residues" evidence="1">
    <location>
        <begin position="445"/>
        <end position="456"/>
    </location>
</feature>
<feature type="region of interest" description="Disordered" evidence="1">
    <location>
        <begin position="260"/>
        <end position="395"/>
    </location>
</feature>
<sequence length="532" mass="56536">MSSTQNLVSPRPPRPKHQHSKSATGAPPNNTGRQPQRRQRPSRAPNPNNAPAQQPASQPPAGALDAGSADSAVFSSEEVQMPNGPRNAKKHTQSQPSSDRVFSPTKLANGSLTDSELAPTNPSATPAKPQGAYAGPTFHASPAPSALPIPKFLSRSVPAKSRARPPTPPEESSDSSSSPAPSPSRAPIAVPPRHQDSPLDMLFKADRAERARNANCSPTPSFSSPPDHISSNERLHHSKQNSYSSMNAVFPIELDAGSMAAQTSPPVASPAAHRSVTAPSKIPQLETFAKPATDTAVQDLLERLSFSQKNPTASTPPRSADRIPSEPSSRMHTPSPFRSSSGPTTPVQAPQENSDFFYGNRNLSPLFKAAKTDSAAKRNSGLRTEITADSPVLPQGGFPALQGPIKLDPAAVSRSYLNNVLGAQVSPRRGSAPQIPPFKESPNNRRTKTPNRRSYHARPDSFSYTNGTANGPTNGNSINPPKTTTPFSFVPSSVQAKQHSTTKPSNTTTTSLEQDLKRMLNLKMTGDKTGVQ</sequence>
<evidence type="ECO:0000256" key="1">
    <source>
        <dbReference type="SAM" id="MobiDB-lite"/>
    </source>
</evidence>